<dbReference type="Pfam" id="PF12730">
    <property type="entry name" value="ABC2_membrane_4"/>
    <property type="match status" value="1"/>
</dbReference>
<dbReference type="Proteomes" id="UP000002939">
    <property type="component" value="Unassembled WGS sequence"/>
</dbReference>
<feature type="transmembrane region" description="Helical" evidence="1">
    <location>
        <begin position="21"/>
        <end position="39"/>
    </location>
</feature>
<feature type="transmembrane region" description="Helical" evidence="1">
    <location>
        <begin position="170"/>
        <end position="191"/>
    </location>
</feature>
<keyword evidence="1" id="KW-0472">Membrane</keyword>
<evidence type="ECO:0000313" key="2">
    <source>
        <dbReference type="EMBL" id="EEW92519.1"/>
    </source>
</evidence>
<keyword evidence="1" id="KW-1133">Transmembrane helix</keyword>
<feature type="transmembrane region" description="Helical" evidence="1">
    <location>
        <begin position="198"/>
        <end position="224"/>
    </location>
</feature>
<comment type="caution">
    <text evidence="2">The sequence shown here is derived from an EMBL/GenBank/DDBJ whole genome shotgun (WGS) entry which is preliminary data.</text>
</comment>
<reference evidence="2" key="1">
    <citation type="submission" date="2009-09" db="EMBL/GenBank/DDBJ databases">
        <authorList>
            <consortium name="The Broad Institute Genome Sequencing Platform"/>
            <person name="Ward D."/>
            <person name="Feldgarden M."/>
            <person name="Earl A."/>
            <person name="Young S.K."/>
            <person name="Zeng Q."/>
            <person name="Koehrsen M."/>
            <person name="Alvarado L."/>
            <person name="Berlin A."/>
            <person name="Bochicchio J."/>
            <person name="Borenstein D."/>
            <person name="Chapman S.B."/>
            <person name="Chen Z."/>
            <person name="Engels R."/>
            <person name="Freedman E."/>
            <person name="Gellesch M."/>
            <person name="Goldberg J."/>
            <person name="Griggs A."/>
            <person name="Gujja S."/>
            <person name="Heilman E."/>
            <person name="Heiman D."/>
            <person name="Hepburn T."/>
            <person name="Howarth C."/>
            <person name="Jen D."/>
            <person name="Larson L."/>
            <person name="Lewis B."/>
            <person name="Mehta T."/>
            <person name="Park D."/>
            <person name="Pearson M."/>
            <person name="Roberts A."/>
            <person name="Saif S."/>
            <person name="Shea T."/>
            <person name="Shenoy N."/>
            <person name="Sisk P."/>
            <person name="Stolte C."/>
            <person name="Sykes S."/>
            <person name="Thomson T."/>
            <person name="Walk T."/>
            <person name="White J."/>
            <person name="Yandava C."/>
            <person name="Sibley C.D."/>
            <person name="Field T.R."/>
            <person name="Grinwis M."/>
            <person name="Eshaghurshan C.S."/>
            <person name="Surette M.G."/>
            <person name="Haas B."/>
            <person name="Nusbaum C."/>
            <person name="Birren B."/>
        </authorList>
    </citation>
    <scope>NUCLEOTIDE SEQUENCE [LARGE SCALE GENOMIC DNA]</scope>
    <source>
        <strain evidence="2">ATCC 700633</strain>
    </source>
</reference>
<dbReference type="HOGENOM" id="CLU_1155140_0_0_9"/>
<dbReference type="STRING" id="626369.HMPREF0446_01364"/>
<evidence type="ECO:0000256" key="1">
    <source>
        <dbReference type="SAM" id="Phobius"/>
    </source>
</evidence>
<sequence length="264" mass="30773">MKKIFNLWLYELGKSKFMLGFLMIVFFVIQVLVHLMRILRIDPKNLNVEDTRSVTDLVQSRFGMNLALMAAFIIIIIASVYIWVKEFRSKGNFINRLFLLPGNRMQVYFAKFLTILSYILVLQITQFIILGVNKALLIWRFPVLADQLHYTDFLNSGSMLQYLLPLNGTAYLWLMAFIMVVIVFFFQLAILEEGLKAYGWALMVASLVVYFVICCGILASYMQLMLHLSLTQTEQYFMTMLYAVGFIGIHWLVDYYLLEHKVSV</sequence>
<name>D0BN29_9LACT</name>
<feature type="transmembrane region" description="Helical" evidence="1">
    <location>
        <begin position="62"/>
        <end position="84"/>
    </location>
</feature>
<evidence type="ECO:0000313" key="3">
    <source>
        <dbReference type="Proteomes" id="UP000002939"/>
    </source>
</evidence>
<keyword evidence="3" id="KW-1185">Reference proteome</keyword>
<dbReference type="RefSeq" id="WP_006703640.1">
    <property type="nucleotide sequence ID" value="NZ_KI391971.1"/>
</dbReference>
<organism evidence="2 3">
    <name type="scientific">Granulicatella elegans ATCC 700633</name>
    <dbReference type="NCBI Taxonomy" id="626369"/>
    <lineage>
        <taxon>Bacteria</taxon>
        <taxon>Bacillati</taxon>
        <taxon>Bacillota</taxon>
        <taxon>Bacilli</taxon>
        <taxon>Lactobacillales</taxon>
        <taxon>Carnobacteriaceae</taxon>
        <taxon>Granulicatella</taxon>
    </lineage>
</organism>
<accession>D0BN29</accession>
<proteinExistence type="predicted"/>
<keyword evidence="1" id="KW-0812">Transmembrane</keyword>
<dbReference type="AlphaFoldDB" id="D0BN29"/>
<gene>
    <name evidence="2" type="ORF">HMPREF0446_01364</name>
</gene>
<dbReference type="EMBL" id="ACRF02000003">
    <property type="protein sequence ID" value="EEW92519.1"/>
    <property type="molecule type" value="Genomic_DNA"/>
</dbReference>
<feature type="transmembrane region" description="Helical" evidence="1">
    <location>
        <begin position="105"/>
        <end position="129"/>
    </location>
</feature>
<feature type="transmembrane region" description="Helical" evidence="1">
    <location>
        <begin position="236"/>
        <end position="258"/>
    </location>
</feature>
<reference evidence="2" key="2">
    <citation type="submission" date="2011-10" db="EMBL/GenBank/DDBJ databases">
        <title>The Genome Sequence of Granulicatella elegans ATCC 700633.</title>
        <authorList>
            <consortium name="The Broad Institute Genome Sequencing Platform"/>
            <consortium name="The Broad Institute Genome Sequencing Center for Infectious Disease"/>
            <person name="Earl A."/>
            <person name="Ward D."/>
            <person name="Feldgarden M."/>
            <person name="Gevers D."/>
            <person name="Sibley C.D."/>
            <person name="Field T.R."/>
            <person name="Grinwis M."/>
            <person name="Eshaghurshan C.S."/>
            <person name="Surette M.G."/>
            <person name="Young S.K."/>
            <person name="Zeng Q."/>
            <person name="Gargeya S."/>
            <person name="Fitzgerald M."/>
            <person name="Haas B."/>
            <person name="Abouelleil A."/>
            <person name="Alvarado L."/>
            <person name="Arachchi H.M."/>
            <person name="Berlin A."/>
            <person name="Brown A."/>
            <person name="Chapman S.B."/>
            <person name="Chen Z."/>
            <person name="Dunbar C."/>
            <person name="Freedman E."/>
            <person name="Gearin G."/>
            <person name="Goldberg J."/>
            <person name="Griggs A."/>
            <person name="Gujja S."/>
            <person name="Heiman D."/>
            <person name="Howarth C."/>
            <person name="Larson L."/>
            <person name="Lui A."/>
            <person name="MacDonald P.J.P."/>
            <person name="Montmayeur A."/>
            <person name="Murphy C."/>
            <person name="Neiman D."/>
            <person name="Pearson M."/>
            <person name="Priest M."/>
            <person name="Roberts A."/>
            <person name="Saif S."/>
            <person name="Shea T."/>
            <person name="Shenoy N."/>
            <person name="Sisk P."/>
            <person name="Stolte C."/>
            <person name="Sykes S."/>
            <person name="Wortman J."/>
            <person name="Nusbaum C."/>
            <person name="Birren B."/>
        </authorList>
    </citation>
    <scope>NUCLEOTIDE SEQUENCE [LARGE SCALE GENOMIC DNA]</scope>
    <source>
        <strain evidence="2">ATCC 700633</strain>
    </source>
</reference>
<dbReference type="OrthoDB" id="1751619at2"/>
<protein>
    <submittedName>
        <fullName evidence="2">Uncharacterized protein</fullName>
    </submittedName>
</protein>